<dbReference type="EMBL" id="JAEKMH010000002">
    <property type="protein sequence ID" value="MBJ3785470.1"/>
    <property type="molecule type" value="Genomic_DNA"/>
</dbReference>
<dbReference type="SUPFAM" id="SSF69318">
    <property type="entry name" value="Integrin alpha N-terminal domain"/>
    <property type="match status" value="1"/>
</dbReference>
<evidence type="ECO:0000313" key="1">
    <source>
        <dbReference type="EMBL" id="MBJ3785470.1"/>
    </source>
</evidence>
<evidence type="ECO:0008006" key="3">
    <source>
        <dbReference type="Google" id="ProtNLM"/>
    </source>
</evidence>
<proteinExistence type="predicted"/>
<dbReference type="AlphaFoldDB" id="A0A934IYL1"/>
<sequence>MATAVGALLMGTTLAQELVFSSAPSAGLAHAKAAMSEESGVPNEFVSVAHVDFNDDGRDDVFAFSENSYFCGSSGCDPRIYIATKKGGWQEVPIGGTVLANSAPGEWFLTNSWVNDWRVLALERNGVDEVVLSWENGVYLAEEPECC</sequence>
<keyword evidence="2" id="KW-1185">Reference proteome</keyword>
<name>A0A934IYL1_9HYPH</name>
<reference evidence="1" key="1">
    <citation type="submission" date="2020-12" db="EMBL/GenBank/DDBJ databases">
        <title>Devosia sp. MSA67 isolated from Mo River.</title>
        <authorList>
            <person name="Ma F."/>
            <person name="Zi Z."/>
        </authorList>
    </citation>
    <scope>NUCLEOTIDE SEQUENCE</scope>
    <source>
        <strain evidence="1">MSA67</strain>
    </source>
</reference>
<evidence type="ECO:0000313" key="2">
    <source>
        <dbReference type="Proteomes" id="UP000602124"/>
    </source>
</evidence>
<organism evidence="1 2">
    <name type="scientific">Devosia sediminis</name>
    <dbReference type="NCBI Taxonomy" id="2798801"/>
    <lineage>
        <taxon>Bacteria</taxon>
        <taxon>Pseudomonadati</taxon>
        <taxon>Pseudomonadota</taxon>
        <taxon>Alphaproteobacteria</taxon>
        <taxon>Hyphomicrobiales</taxon>
        <taxon>Devosiaceae</taxon>
        <taxon>Devosia</taxon>
    </lineage>
</organism>
<dbReference type="RefSeq" id="WP_198876647.1">
    <property type="nucleotide sequence ID" value="NZ_JAEKMH010000002.1"/>
</dbReference>
<protein>
    <recommendedName>
        <fullName evidence="3">VCBS repeat-containing protein</fullName>
    </recommendedName>
</protein>
<accession>A0A934IYL1</accession>
<dbReference type="InterPro" id="IPR028994">
    <property type="entry name" value="Integrin_alpha_N"/>
</dbReference>
<dbReference type="Proteomes" id="UP000602124">
    <property type="component" value="Unassembled WGS sequence"/>
</dbReference>
<gene>
    <name evidence="1" type="ORF">JEQ47_12110</name>
</gene>
<comment type="caution">
    <text evidence="1">The sequence shown here is derived from an EMBL/GenBank/DDBJ whole genome shotgun (WGS) entry which is preliminary data.</text>
</comment>